<keyword evidence="2" id="KW-1185">Reference proteome</keyword>
<name>L9XYD6_9EURY</name>
<dbReference type="Pfam" id="PF26515">
    <property type="entry name" value="Ig_halo_2"/>
    <property type="match status" value="1"/>
</dbReference>
<evidence type="ECO:0000313" key="1">
    <source>
        <dbReference type="EMBL" id="ELY66441.1"/>
    </source>
</evidence>
<dbReference type="Proteomes" id="UP000011531">
    <property type="component" value="Unassembled WGS sequence"/>
</dbReference>
<reference evidence="1 2" key="1">
    <citation type="journal article" date="2014" name="PLoS Genet.">
        <title>Phylogenetically driven sequencing of extremely halophilic archaea reveals strategies for static and dynamic osmo-response.</title>
        <authorList>
            <person name="Becker E.A."/>
            <person name="Seitzer P.M."/>
            <person name="Tritt A."/>
            <person name="Larsen D."/>
            <person name="Krusor M."/>
            <person name="Yao A.I."/>
            <person name="Wu D."/>
            <person name="Madern D."/>
            <person name="Eisen J.A."/>
            <person name="Darling A.E."/>
            <person name="Facciotti M.T."/>
        </authorList>
    </citation>
    <scope>NUCLEOTIDE SEQUENCE [LARGE SCALE GENOMIC DNA]</scope>
    <source>
        <strain evidence="1 2">DSM 18795</strain>
    </source>
</reference>
<gene>
    <name evidence="1" type="ORF">C492_00914</name>
</gene>
<sequence>MNSRRLAIAIGAVLVGAFLAGTVLGAAGVGTPEPVVTLENDDDVTYRVTAYTVEDRDAAGYLNFEVTDGGERRLVTYADLVWPGGYRNVTLVDEAVDRDEIVVGPDETVTDSLEGWTRGDATVYVVERGEDRVHRRSQTVSCDRRGQEHELRFSSDSGAGSTTTCAGGFGWLVR</sequence>
<proteinExistence type="predicted"/>
<comment type="caution">
    <text evidence="1">The sequence shown here is derived from an EMBL/GenBank/DDBJ whole genome shotgun (WGS) entry which is preliminary data.</text>
</comment>
<dbReference type="InterPro" id="IPR058994">
    <property type="entry name" value="Ig-containing_halobact"/>
</dbReference>
<dbReference type="STRING" id="1227498.C492_00914"/>
<dbReference type="AlphaFoldDB" id="L9XYD6"/>
<organism evidence="1 2">
    <name type="scientific">Natronococcus jeotgali DSM 18795</name>
    <dbReference type="NCBI Taxonomy" id="1227498"/>
    <lineage>
        <taxon>Archaea</taxon>
        <taxon>Methanobacteriati</taxon>
        <taxon>Methanobacteriota</taxon>
        <taxon>Stenosarchaea group</taxon>
        <taxon>Halobacteria</taxon>
        <taxon>Halobacteriales</taxon>
        <taxon>Natrialbaceae</taxon>
        <taxon>Natronococcus</taxon>
    </lineage>
</organism>
<dbReference type="RefSeq" id="WP_008419647.1">
    <property type="nucleotide sequence ID" value="NZ_AOIA01000017.1"/>
</dbReference>
<dbReference type="OrthoDB" id="183473at2157"/>
<dbReference type="EMBL" id="AOIA01000017">
    <property type="protein sequence ID" value="ELY66441.1"/>
    <property type="molecule type" value="Genomic_DNA"/>
</dbReference>
<protein>
    <submittedName>
        <fullName evidence="1">Uncharacterized protein</fullName>
    </submittedName>
</protein>
<evidence type="ECO:0000313" key="2">
    <source>
        <dbReference type="Proteomes" id="UP000011531"/>
    </source>
</evidence>
<accession>L9XYD6</accession>